<dbReference type="EMBL" id="CP139558">
    <property type="protein sequence ID" value="WPU94248.1"/>
    <property type="molecule type" value="Genomic_DNA"/>
</dbReference>
<dbReference type="PANTHER" id="PTHR11474:SF76">
    <property type="entry name" value="SHKT DOMAIN-CONTAINING PROTEIN"/>
    <property type="match status" value="1"/>
</dbReference>
<dbReference type="InterPro" id="IPR050316">
    <property type="entry name" value="Tyrosinase/Hemocyanin"/>
</dbReference>
<organism evidence="5 6">
    <name type="scientific">Mucilaginibacter sabulilitoris</name>
    <dbReference type="NCBI Taxonomy" id="1173583"/>
    <lineage>
        <taxon>Bacteria</taxon>
        <taxon>Pseudomonadati</taxon>
        <taxon>Bacteroidota</taxon>
        <taxon>Sphingobacteriia</taxon>
        <taxon>Sphingobacteriales</taxon>
        <taxon>Sphingobacteriaceae</taxon>
        <taxon>Mucilaginibacter</taxon>
    </lineage>
</organism>
<evidence type="ECO:0000256" key="1">
    <source>
        <dbReference type="ARBA" id="ARBA00022723"/>
    </source>
</evidence>
<feature type="domain" description="Tyrosinase copper-binding" evidence="3">
    <location>
        <begin position="99"/>
        <end position="116"/>
    </location>
</feature>
<dbReference type="PROSITE" id="PS51318">
    <property type="entry name" value="TAT"/>
    <property type="match status" value="1"/>
</dbReference>
<gene>
    <name evidence="5" type="ORF">SNE25_01750</name>
</gene>
<name>A0ABZ0TQ63_9SPHI</name>
<evidence type="ECO:0000259" key="4">
    <source>
        <dbReference type="PROSITE" id="PS00498"/>
    </source>
</evidence>
<dbReference type="Gene3D" id="1.10.1280.10">
    <property type="entry name" value="Di-copper center containing domain from catechol oxidase"/>
    <property type="match status" value="2"/>
</dbReference>
<protein>
    <submittedName>
        <fullName evidence="5">Tyrosinase family protein</fullName>
    </submittedName>
</protein>
<proteinExistence type="predicted"/>
<dbReference type="InterPro" id="IPR006311">
    <property type="entry name" value="TAT_signal"/>
</dbReference>
<keyword evidence="1" id="KW-0479">Metal-binding</keyword>
<dbReference type="InterPro" id="IPR008922">
    <property type="entry name" value="Di-copper_centre_dom_sf"/>
</dbReference>
<reference evidence="5 6" key="1">
    <citation type="submission" date="2023-11" db="EMBL/GenBank/DDBJ databases">
        <title>Analysis of the Genomes of Mucilaginibacter gossypii cycad 4 and M. sabulilitoris SNA2: microbes with the potential for plant growth promotion.</title>
        <authorList>
            <person name="Hirsch A.M."/>
            <person name="Humm E."/>
            <person name="Rubbi M."/>
            <person name="Del Vecchio G."/>
            <person name="Ha S.M."/>
            <person name="Pellegrini M."/>
            <person name="Gunsalus R.P."/>
        </authorList>
    </citation>
    <scope>NUCLEOTIDE SEQUENCE [LARGE SCALE GENOMIC DNA]</scope>
    <source>
        <strain evidence="5 6">SNA2</strain>
    </source>
</reference>
<sequence>MEFLIPNMNRRVFVKGIGLVSAALILGTLGGCEQIAEAIRNRPIRRRLRVGSAAVDADIATYKQAVTLMKALPANDPRNWAKQAAIHGTAGVGFNLCQHGTEHFFSWHRAYLFYFEKICQKLTGNNKFGLPYWNWNQNPDINPAFLDTSSVLYLPRVNATVTGVSAVSTPELDPIFADTNFYTFWQQIEGTPHNTVHTYVGDTMGGFGSAMDPVFWTHHCMIDYCWAKWNIDLDNNNTNDPGWNNTAWNYFVDGDGNTVSSITAGITTIMPLLSYQYEHSDIGTPVAQKIVKTKTDFNKLQDRIKKGANIKFNIKNRISIAGKTTISIAKPFSVQPRAGASDFAGIINTDAAKDHVFVSINYVQIPAESDFFVRVFLNLPEANANTPVDDIHYAGSFAFFGAPMPENNMDMTAHHHVPKFLVNITPTLQKLKKNQQLTDKTPISVQLVAVPFLGKFENPATELLLDTVEFIVSPIIINAKEQ</sequence>
<dbReference type="SUPFAM" id="SSF48056">
    <property type="entry name" value="Di-copper centre-containing domain"/>
    <property type="match status" value="1"/>
</dbReference>
<feature type="domain" description="Tyrosinase copper-binding" evidence="4">
    <location>
        <begin position="212"/>
        <end position="223"/>
    </location>
</feature>
<keyword evidence="2" id="KW-0186">Copper</keyword>
<dbReference type="InterPro" id="IPR002227">
    <property type="entry name" value="Tyrosinase_Cu-bd"/>
</dbReference>
<evidence type="ECO:0000313" key="5">
    <source>
        <dbReference type="EMBL" id="WPU94248.1"/>
    </source>
</evidence>
<dbReference type="PROSITE" id="PS00497">
    <property type="entry name" value="TYROSINASE_1"/>
    <property type="match status" value="1"/>
</dbReference>
<dbReference type="RefSeq" id="WP_321563372.1">
    <property type="nucleotide sequence ID" value="NZ_CP139558.1"/>
</dbReference>
<evidence type="ECO:0000313" key="6">
    <source>
        <dbReference type="Proteomes" id="UP001324380"/>
    </source>
</evidence>
<dbReference type="Pfam" id="PF00264">
    <property type="entry name" value="Tyrosinase"/>
    <property type="match status" value="2"/>
</dbReference>
<keyword evidence="6" id="KW-1185">Reference proteome</keyword>
<evidence type="ECO:0000259" key="3">
    <source>
        <dbReference type="PROSITE" id="PS00497"/>
    </source>
</evidence>
<dbReference type="PANTHER" id="PTHR11474">
    <property type="entry name" value="TYROSINASE FAMILY MEMBER"/>
    <property type="match status" value="1"/>
</dbReference>
<dbReference type="Proteomes" id="UP001324380">
    <property type="component" value="Chromosome"/>
</dbReference>
<dbReference type="PROSITE" id="PS00498">
    <property type="entry name" value="TYROSINASE_2"/>
    <property type="match status" value="1"/>
</dbReference>
<evidence type="ECO:0000256" key="2">
    <source>
        <dbReference type="ARBA" id="ARBA00023008"/>
    </source>
</evidence>
<accession>A0ABZ0TQ63</accession>